<name>A0ABD5Z4J0_9EURY</name>
<accession>A0ABD5Z4J0</accession>
<dbReference type="RefSeq" id="WP_279530000.1">
    <property type="nucleotide sequence ID" value="NZ_CP122312.1"/>
</dbReference>
<dbReference type="AlphaFoldDB" id="A0ABD5Z4J0"/>
<evidence type="ECO:0000313" key="1">
    <source>
        <dbReference type="EMBL" id="MFC7200081.1"/>
    </source>
</evidence>
<reference evidence="1 2" key="1">
    <citation type="journal article" date="2019" name="Int. J. Syst. Evol. Microbiol.">
        <title>The Global Catalogue of Microorganisms (GCM) 10K type strain sequencing project: providing services to taxonomists for standard genome sequencing and annotation.</title>
        <authorList>
            <consortium name="The Broad Institute Genomics Platform"/>
            <consortium name="The Broad Institute Genome Sequencing Center for Infectious Disease"/>
            <person name="Wu L."/>
            <person name="Ma J."/>
        </authorList>
    </citation>
    <scope>NUCLEOTIDE SEQUENCE [LARGE SCALE GENOMIC DNA]</scope>
    <source>
        <strain evidence="1 2">XZGYJ-43</strain>
    </source>
</reference>
<dbReference type="EMBL" id="JBHTAR010000011">
    <property type="protein sequence ID" value="MFC7200081.1"/>
    <property type="molecule type" value="Genomic_DNA"/>
</dbReference>
<keyword evidence="2" id="KW-1185">Reference proteome</keyword>
<protein>
    <recommendedName>
        <fullName evidence="3">Acetyl-CoA synthetase</fullName>
    </recommendedName>
</protein>
<proteinExistence type="predicted"/>
<sequence>MDTLYDLVSVLDGERDALRWDGRAHSARELRTTTYRAGNFLRHHGVREGVDVVVADDSVPQAVFSALGATLLGAAVRFGLPDESDARAVVGPADDIGAVSLPPGGQRVAYGDEPTDPSWGYFERDAWSENPAFPPVGFDGETTALRTEDTAYSHAALLDAAETVADGLDANDVVAVRGSLTDPGVVVAGLLAPHFADAVSLLPTPDETGTVAVGGEDVPEDRVMSPSSVSF</sequence>
<comment type="caution">
    <text evidence="1">The sequence shown here is derived from an EMBL/GenBank/DDBJ whole genome shotgun (WGS) entry which is preliminary data.</text>
</comment>
<dbReference type="Gene3D" id="3.40.50.980">
    <property type="match status" value="1"/>
</dbReference>
<organism evidence="1 2">
    <name type="scientific">Halospeciosus flavus</name>
    <dbReference type="NCBI Taxonomy" id="3032283"/>
    <lineage>
        <taxon>Archaea</taxon>
        <taxon>Methanobacteriati</taxon>
        <taxon>Methanobacteriota</taxon>
        <taxon>Stenosarchaea group</taxon>
        <taxon>Halobacteria</taxon>
        <taxon>Halobacteriales</taxon>
        <taxon>Halobacteriaceae</taxon>
        <taxon>Halospeciosus</taxon>
    </lineage>
</organism>
<evidence type="ECO:0008006" key="3">
    <source>
        <dbReference type="Google" id="ProtNLM"/>
    </source>
</evidence>
<dbReference type="SUPFAM" id="SSF56801">
    <property type="entry name" value="Acetyl-CoA synthetase-like"/>
    <property type="match status" value="1"/>
</dbReference>
<gene>
    <name evidence="1" type="ORF">ACFQJ9_11785</name>
</gene>
<evidence type="ECO:0000313" key="2">
    <source>
        <dbReference type="Proteomes" id="UP001596447"/>
    </source>
</evidence>
<dbReference type="Proteomes" id="UP001596447">
    <property type="component" value="Unassembled WGS sequence"/>
</dbReference>